<evidence type="ECO:0000256" key="1">
    <source>
        <dbReference type="ARBA" id="ARBA00022614"/>
    </source>
</evidence>
<proteinExistence type="predicted"/>
<keyword evidence="2" id="KW-0732">Signal</keyword>
<evidence type="ECO:0000313" key="4">
    <source>
        <dbReference type="EMBL" id="CAL4249931.1"/>
    </source>
</evidence>
<protein>
    <recommendedName>
        <fullName evidence="6">Oplophorus-luciferin 2-monooxygenase non-catalytic subunit</fullName>
    </recommendedName>
</protein>
<dbReference type="PANTHER" id="PTHR24364">
    <property type="entry name" value="LP06937P"/>
    <property type="match status" value="1"/>
</dbReference>
<evidence type="ECO:0000256" key="2">
    <source>
        <dbReference type="ARBA" id="ARBA00022729"/>
    </source>
</evidence>
<reference evidence="4 5" key="1">
    <citation type="submission" date="2024-05" db="EMBL/GenBank/DDBJ databases">
        <authorList>
            <person name="Wallberg A."/>
        </authorList>
    </citation>
    <scope>NUCLEOTIDE SEQUENCE [LARGE SCALE GENOMIC DNA]</scope>
</reference>
<dbReference type="InterPro" id="IPR052286">
    <property type="entry name" value="Wnt_signaling_inhibitor"/>
</dbReference>
<dbReference type="InterPro" id="IPR003591">
    <property type="entry name" value="Leu-rich_rpt_typical-subtyp"/>
</dbReference>
<dbReference type="AlphaFoldDB" id="A0AAV2SXJ7"/>
<organism evidence="4 5">
    <name type="scientific">Meganyctiphanes norvegica</name>
    <name type="common">Northern krill</name>
    <name type="synonym">Thysanopoda norvegica</name>
    <dbReference type="NCBI Taxonomy" id="48144"/>
    <lineage>
        <taxon>Eukaryota</taxon>
        <taxon>Metazoa</taxon>
        <taxon>Ecdysozoa</taxon>
        <taxon>Arthropoda</taxon>
        <taxon>Crustacea</taxon>
        <taxon>Multicrustacea</taxon>
        <taxon>Malacostraca</taxon>
        <taxon>Eumalacostraca</taxon>
        <taxon>Eucarida</taxon>
        <taxon>Euphausiacea</taxon>
        <taxon>Euphausiidae</taxon>
        <taxon>Meganyctiphanes</taxon>
    </lineage>
</organism>
<evidence type="ECO:0008006" key="6">
    <source>
        <dbReference type="Google" id="ProtNLM"/>
    </source>
</evidence>
<dbReference type="Proteomes" id="UP001497623">
    <property type="component" value="Unassembled WGS sequence"/>
</dbReference>
<dbReference type="GO" id="GO:0016020">
    <property type="term" value="C:membrane"/>
    <property type="evidence" value="ECO:0007669"/>
    <property type="project" value="TreeGrafter"/>
</dbReference>
<dbReference type="Gene3D" id="3.80.10.10">
    <property type="entry name" value="Ribonuclease Inhibitor"/>
    <property type="match status" value="1"/>
</dbReference>
<dbReference type="PANTHER" id="PTHR24364:SF18">
    <property type="entry name" value="LP06937P"/>
    <property type="match status" value="1"/>
</dbReference>
<feature type="non-terminal residue" evidence="4">
    <location>
        <position position="1"/>
    </location>
</feature>
<keyword evidence="5" id="KW-1185">Reference proteome</keyword>
<dbReference type="PROSITE" id="PS51450">
    <property type="entry name" value="LRR"/>
    <property type="match status" value="1"/>
</dbReference>
<keyword evidence="1" id="KW-0433">Leucine-rich repeat</keyword>
<dbReference type="Pfam" id="PF13855">
    <property type="entry name" value="LRR_8"/>
    <property type="match status" value="1"/>
</dbReference>
<dbReference type="InterPro" id="IPR001611">
    <property type="entry name" value="Leu-rich_rpt"/>
</dbReference>
<dbReference type="InterPro" id="IPR032675">
    <property type="entry name" value="LRR_dom_sf"/>
</dbReference>
<name>A0AAV2SXJ7_MEGNR</name>
<gene>
    <name evidence="4" type="ORF">MNOR_LOCUS41624</name>
</gene>
<comment type="caution">
    <text evidence="4">The sequence shown here is derived from an EMBL/GenBank/DDBJ whole genome shotgun (WGS) entry which is preliminary data.</text>
</comment>
<sequence>YQFTLQLQAMKSQVIVLLFVVTCVTIDAKLLHGKTNDKQDYTSNDVYNQSKENVTVDRLNQPENYEYGQQCPDVEDIAPCICTYDSMSNATDLDCSDVESEDQLKQIFKADFPVKNFRRFILKSNDNLNVLESYVFNGISFEELTCNYNQLEIIETHALDSCYETATQLDFRGNNITAYPFEELKHFSKLNVFSISKNLLNMIPADAFHGLTTLEKLYINTNTPNIVGEFEDLPNLEYIDLEQNGITSIPSKLVNTGSSILRGIFLSTNKIVSVEPGAFDIVEGLKIQMMSNLLSTLEEATWRPYLEAGGTLYANGNPLICGCDIAWLFAEDHLLKQVSDGTACAGGEFVHDLDPSKFDNC</sequence>
<accession>A0AAV2SXJ7</accession>
<dbReference type="EMBL" id="CAXKWB010161334">
    <property type="protein sequence ID" value="CAL4249931.1"/>
    <property type="molecule type" value="Genomic_DNA"/>
</dbReference>
<dbReference type="SUPFAM" id="SSF52058">
    <property type="entry name" value="L domain-like"/>
    <property type="match status" value="1"/>
</dbReference>
<evidence type="ECO:0000256" key="3">
    <source>
        <dbReference type="ARBA" id="ARBA00022737"/>
    </source>
</evidence>
<keyword evidence="3" id="KW-0677">Repeat</keyword>
<evidence type="ECO:0000313" key="5">
    <source>
        <dbReference type="Proteomes" id="UP001497623"/>
    </source>
</evidence>
<dbReference type="SMART" id="SM00369">
    <property type="entry name" value="LRR_TYP"/>
    <property type="match status" value="2"/>
</dbReference>